<keyword evidence="6" id="KW-1185">Reference proteome</keyword>
<name>A0A9W7TRQ7_TRIRA</name>
<dbReference type="InterPro" id="IPR013783">
    <property type="entry name" value="Ig-like_fold"/>
</dbReference>
<feature type="non-terminal residue" evidence="5">
    <location>
        <position position="456"/>
    </location>
</feature>
<reference evidence="5" key="1">
    <citation type="submission" date="2021-02" db="EMBL/GenBank/DDBJ databases">
        <title>Comparative genomics reveals that relaxation of natural selection precedes convergent phenotypic evolution of cavefish.</title>
        <authorList>
            <person name="Peng Z."/>
        </authorList>
    </citation>
    <scope>NUCLEOTIDE SEQUENCE</scope>
    <source>
        <tissue evidence="5">Muscle</tissue>
    </source>
</reference>
<protein>
    <submittedName>
        <fullName evidence="5">Sialoadhesin-like</fullName>
    </submittedName>
</protein>
<dbReference type="PROSITE" id="PS50835">
    <property type="entry name" value="IG_LIKE"/>
    <property type="match status" value="1"/>
</dbReference>
<feature type="compositionally biased region" description="Basic and acidic residues" evidence="1">
    <location>
        <begin position="396"/>
        <end position="410"/>
    </location>
</feature>
<feature type="region of interest" description="Disordered" evidence="1">
    <location>
        <begin position="395"/>
        <end position="433"/>
    </location>
</feature>
<evidence type="ECO:0000256" key="1">
    <source>
        <dbReference type="SAM" id="MobiDB-lite"/>
    </source>
</evidence>
<comment type="caution">
    <text evidence="5">The sequence shown here is derived from an EMBL/GenBank/DDBJ whole genome shotgun (WGS) entry which is preliminary data.</text>
</comment>
<feature type="domain" description="Ig-like" evidence="4">
    <location>
        <begin position="239"/>
        <end position="331"/>
    </location>
</feature>
<sequence>KVKLLLHLIFQGFLLCETLAWQVTMPKEIHGLKGSCLVIPCSFSYASDPPTNPNRVVWYQWVSKGYPLVYDPKNPSDVIDKFRGKTYLFGNPSNGDCSLLIKHLDQSHHEEKVYTWIDPENIGWRTYEFYEVTSTVFVDASPQKPTINIYDGVKTGDNIKVTCFTTHACPYSKPKIILTGIEGSDQTGHVIIGNGQRKITLTRTGVVKAEHSNIECIVTHYGGITARATKSQSAKCIYTKIAIEPNRADVVEGVAKDFTCTINHSCLNDPPSISWNYKNMQVSNGNKKLSEFNSATSSTITFVSTKEDHGKILKCTANISGKNIDSSVNLRVQHSSTEPPKPAIPVQNPTLSQGEAEVMTFDWKTTGIYIIVPSSIILLLICTLAGVITYKRCHRPSPDDMHEQRSKDVCSDSESANKTFSKPHMSSPKSQRKSCSIEDYENYYTNIEDLNTYGNI</sequence>
<evidence type="ECO:0000313" key="6">
    <source>
        <dbReference type="Proteomes" id="UP001059041"/>
    </source>
</evidence>
<organism evidence="5 6">
    <name type="scientific">Triplophysa rosa</name>
    <name type="common">Cave loach</name>
    <dbReference type="NCBI Taxonomy" id="992332"/>
    <lineage>
        <taxon>Eukaryota</taxon>
        <taxon>Metazoa</taxon>
        <taxon>Chordata</taxon>
        <taxon>Craniata</taxon>
        <taxon>Vertebrata</taxon>
        <taxon>Euteleostomi</taxon>
        <taxon>Actinopterygii</taxon>
        <taxon>Neopterygii</taxon>
        <taxon>Teleostei</taxon>
        <taxon>Ostariophysi</taxon>
        <taxon>Cypriniformes</taxon>
        <taxon>Nemacheilidae</taxon>
        <taxon>Triplophysa</taxon>
    </lineage>
</organism>
<keyword evidence="2" id="KW-0472">Membrane</keyword>
<dbReference type="PANTHER" id="PTHR46484:SF1">
    <property type="entry name" value="SCHWANN CELL MYELIN PROTEIN-RELATED"/>
    <property type="match status" value="1"/>
</dbReference>
<dbReference type="Proteomes" id="UP001059041">
    <property type="component" value="Linkage Group LG14"/>
</dbReference>
<evidence type="ECO:0000256" key="3">
    <source>
        <dbReference type="SAM" id="SignalP"/>
    </source>
</evidence>
<accession>A0A9W7TRQ7</accession>
<feature type="signal peptide" evidence="3">
    <location>
        <begin position="1"/>
        <end position="20"/>
    </location>
</feature>
<evidence type="ECO:0000313" key="5">
    <source>
        <dbReference type="EMBL" id="KAI7801203.1"/>
    </source>
</evidence>
<dbReference type="AlphaFoldDB" id="A0A9W7TRQ7"/>
<dbReference type="SMART" id="SM00409">
    <property type="entry name" value="IG"/>
    <property type="match status" value="2"/>
</dbReference>
<keyword evidence="2" id="KW-0812">Transmembrane</keyword>
<dbReference type="InterPro" id="IPR013098">
    <property type="entry name" value="Ig_I-set"/>
</dbReference>
<feature type="chain" id="PRO_5040938863" evidence="3">
    <location>
        <begin position="21"/>
        <end position="456"/>
    </location>
</feature>
<keyword evidence="2" id="KW-1133">Transmembrane helix</keyword>
<dbReference type="InterPro" id="IPR007110">
    <property type="entry name" value="Ig-like_dom"/>
</dbReference>
<dbReference type="EMBL" id="JAFHDT010000014">
    <property type="protein sequence ID" value="KAI7801203.1"/>
    <property type="molecule type" value="Genomic_DNA"/>
</dbReference>
<dbReference type="PANTHER" id="PTHR46484">
    <property type="entry name" value="SI:CH211-171H4.5-RELATED"/>
    <property type="match status" value="1"/>
</dbReference>
<keyword evidence="3" id="KW-0732">Signal</keyword>
<dbReference type="InterPro" id="IPR003599">
    <property type="entry name" value="Ig_sub"/>
</dbReference>
<feature type="transmembrane region" description="Helical" evidence="2">
    <location>
        <begin position="368"/>
        <end position="390"/>
    </location>
</feature>
<dbReference type="Pfam" id="PF07679">
    <property type="entry name" value="I-set"/>
    <property type="match status" value="1"/>
</dbReference>
<dbReference type="SUPFAM" id="SSF48726">
    <property type="entry name" value="Immunoglobulin"/>
    <property type="match status" value="3"/>
</dbReference>
<evidence type="ECO:0000259" key="4">
    <source>
        <dbReference type="PROSITE" id="PS50835"/>
    </source>
</evidence>
<evidence type="ECO:0000256" key="2">
    <source>
        <dbReference type="SAM" id="Phobius"/>
    </source>
</evidence>
<proteinExistence type="predicted"/>
<dbReference type="InterPro" id="IPR036179">
    <property type="entry name" value="Ig-like_dom_sf"/>
</dbReference>
<dbReference type="Gene3D" id="2.60.40.10">
    <property type="entry name" value="Immunoglobulins"/>
    <property type="match status" value="3"/>
</dbReference>
<gene>
    <name evidence="5" type="ORF">IRJ41_025603</name>
</gene>